<dbReference type="InterPro" id="IPR053168">
    <property type="entry name" value="Glutamic_endopeptidase"/>
</dbReference>
<reference evidence="2" key="1">
    <citation type="journal article" date="2017" name="Nature">
        <title>The genome of Chenopodium quinoa.</title>
        <authorList>
            <person name="Jarvis D.E."/>
            <person name="Ho Y.S."/>
            <person name="Lightfoot D.J."/>
            <person name="Schmoeckel S.M."/>
            <person name="Li B."/>
            <person name="Borm T.J.A."/>
            <person name="Ohyanagi H."/>
            <person name="Mineta K."/>
            <person name="Michell C.T."/>
            <person name="Saber N."/>
            <person name="Kharbatia N.M."/>
            <person name="Rupper R.R."/>
            <person name="Sharp A.R."/>
            <person name="Dally N."/>
            <person name="Boughton B.A."/>
            <person name="Woo Y.H."/>
            <person name="Gao G."/>
            <person name="Schijlen E.G.W.M."/>
            <person name="Guo X."/>
            <person name="Momin A.A."/>
            <person name="Negrao S."/>
            <person name="Al-Babili S."/>
            <person name="Gehring C."/>
            <person name="Roessner U."/>
            <person name="Jung C."/>
            <person name="Murphy K."/>
            <person name="Arold S.T."/>
            <person name="Gojobori T."/>
            <person name="van der Linden C.G."/>
            <person name="van Loo E.N."/>
            <person name="Jellen E.N."/>
            <person name="Maughan P.J."/>
            <person name="Tester M."/>
        </authorList>
    </citation>
    <scope>NUCLEOTIDE SEQUENCE [LARGE SCALE GENOMIC DNA]</scope>
    <source>
        <strain evidence="2">cv. PI 614886</strain>
    </source>
</reference>
<evidence type="ECO:0000313" key="2">
    <source>
        <dbReference type="EnsemblPlants" id="AUR62013485-RA:cds"/>
    </source>
</evidence>
<evidence type="ECO:0000313" key="3">
    <source>
        <dbReference type="Proteomes" id="UP000596660"/>
    </source>
</evidence>
<dbReference type="InterPro" id="IPR004314">
    <property type="entry name" value="Neprosin"/>
</dbReference>
<organism evidence="2 3">
    <name type="scientific">Chenopodium quinoa</name>
    <name type="common">Quinoa</name>
    <dbReference type="NCBI Taxonomy" id="63459"/>
    <lineage>
        <taxon>Eukaryota</taxon>
        <taxon>Viridiplantae</taxon>
        <taxon>Streptophyta</taxon>
        <taxon>Embryophyta</taxon>
        <taxon>Tracheophyta</taxon>
        <taxon>Spermatophyta</taxon>
        <taxon>Magnoliopsida</taxon>
        <taxon>eudicotyledons</taxon>
        <taxon>Gunneridae</taxon>
        <taxon>Pentapetalae</taxon>
        <taxon>Caryophyllales</taxon>
        <taxon>Chenopodiaceae</taxon>
        <taxon>Chenopodioideae</taxon>
        <taxon>Atripliceae</taxon>
        <taxon>Chenopodium</taxon>
    </lineage>
</organism>
<dbReference type="Proteomes" id="UP000596660">
    <property type="component" value="Unplaced"/>
</dbReference>
<dbReference type="Gramene" id="AUR62013485-RA">
    <property type="protein sequence ID" value="AUR62013485-RA:cds"/>
    <property type="gene ID" value="AUR62013485"/>
</dbReference>
<dbReference type="AlphaFoldDB" id="A0A803LHN8"/>
<feature type="domain" description="Neprosin PEP catalytic" evidence="1">
    <location>
        <begin position="115"/>
        <end position="364"/>
    </location>
</feature>
<proteinExistence type="predicted"/>
<reference evidence="2" key="2">
    <citation type="submission" date="2021-03" db="UniProtKB">
        <authorList>
            <consortium name="EnsemblPlants"/>
        </authorList>
    </citation>
    <scope>IDENTIFICATION</scope>
</reference>
<dbReference type="PROSITE" id="PS52045">
    <property type="entry name" value="NEPROSIN_PEP_CD"/>
    <property type="match status" value="1"/>
</dbReference>
<dbReference type="PANTHER" id="PTHR31589">
    <property type="entry name" value="PROTEIN, PUTATIVE (DUF239)-RELATED-RELATED"/>
    <property type="match status" value="1"/>
</dbReference>
<dbReference type="PANTHER" id="PTHR31589:SF223">
    <property type="entry name" value="PROTEIN, PUTATIVE (DUF239)-RELATED"/>
    <property type="match status" value="1"/>
</dbReference>
<protein>
    <recommendedName>
        <fullName evidence="1">Neprosin PEP catalytic domain-containing protein</fullName>
    </recommendedName>
</protein>
<dbReference type="OMA" id="FANQVEW"/>
<keyword evidence="3" id="KW-1185">Reference proteome</keyword>
<sequence>MLFWSGSDGQDVRTIEVLDDVDDWFNHCVQSQDCNNSVAGSCSPSLLALSGDPCLTSFPSKQESKIIEITPKKLEELQKRKVNGFGLEDGCPIGTVPISRTSPNSHWGEDPPPPEAKLVHCVAGVQTSEDSSRNFLGVSGTLLVFKPTVYDDGQYSSARIKLINGKDSVEAGYLVSPKLFNDSEAHLYVSFEVGGSKLGCVNLQCFGFVQVDKDVALGYPPTHYSVIGGQLWSWDLSIQKDIIDQNWWVYISSAPIGYWPNEIFDSLVDFANQVEWGGEVYDFGLKNPPSSLPDMGSGMKGSYQKSAAAIYHATYLDDNYVNRTNPDRTNTIANCDPDYVVLDNGYINDEFGRVIHFGGAHDEN</sequence>
<dbReference type="EnsemblPlants" id="AUR62013485-RA">
    <property type="protein sequence ID" value="AUR62013485-RA:cds"/>
    <property type="gene ID" value="AUR62013485"/>
</dbReference>
<evidence type="ECO:0000259" key="1">
    <source>
        <dbReference type="PROSITE" id="PS52045"/>
    </source>
</evidence>
<dbReference type="Pfam" id="PF03080">
    <property type="entry name" value="Neprosin"/>
    <property type="match status" value="1"/>
</dbReference>
<accession>A0A803LHN8</accession>
<name>A0A803LHN8_CHEQI</name>